<keyword evidence="4" id="KW-1185">Reference proteome</keyword>
<comment type="caution">
    <text evidence="3">The sequence shown here is derived from an EMBL/GenBank/DDBJ whole genome shotgun (WGS) entry which is preliminary data.</text>
</comment>
<feature type="region of interest" description="Disordered" evidence="1">
    <location>
        <begin position="153"/>
        <end position="172"/>
    </location>
</feature>
<evidence type="ECO:0000256" key="1">
    <source>
        <dbReference type="SAM" id="MobiDB-lite"/>
    </source>
</evidence>
<dbReference type="OrthoDB" id="4978882at2759"/>
<reference evidence="3" key="1">
    <citation type="submission" date="2021-10" db="EMBL/GenBank/DDBJ databases">
        <authorList>
            <person name="Piombo E."/>
        </authorList>
    </citation>
    <scope>NUCLEOTIDE SEQUENCE</scope>
</reference>
<dbReference type="PROSITE" id="PS00028">
    <property type="entry name" value="ZINC_FINGER_C2H2_1"/>
    <property type="match status" value="1"/>
</dbReference>
<dbReference type="AlphaFoldDB" id="A0A9N9ZCK6"/>
<organism evidence="3 4">
    <name type="scientific">Clonostachys solani</name>
    <dbReference type="NCBI Taxonomy" id="160281"/>
    <lineage>
        <taxon>Eukaryota</taxon>
        <taxon>Fungi</taxon>
        <taxon>Dikarya</taxon>
        <taxon>Ascomycota</taxon>
        <taxon>Pezizomycotina</taxon>
        <taxon>Sordariomycetes</taxon>
        <taxon>Hypocreomycetidae</taxon>
        <taxon>Hypocreales</taxon>
        <taxon>Bionectriaceae</taxon>
        <taxon>Clonostachys</taxon>
    </lineage>
</organism>
<sequence length="172" mass="19030">MFPPKVGHTPPLARSILPLSPLGSISTISHPPRATLIQMLRFRLSIHHMHLEVFPRPLGRLGAMAEQMALSVPQRLIMRGVLYNCDGSFPSVKELNEHYYVYHKEWAKANGIPDPRRRCMACGRVLPKGGSIKKHVKAHPECHELVGGLRTDGQTLNYSGSEGDNGEGSHQG</sequence>
<dbReference type="Proteomes" id="UP000775872">
    <property type="component" value="Unassembled WGS sequence"/>
</dbReference>
<protein>
    <recommendedName>
        <fullName evidence="2">C2H2-type domain-containing protein</fullName>
    </recommendedName>
</protein>
<proteinExistence type="predicted"/>
<evidence type="ECO:0000313" key="3">
    <source>
        <dbReference type="EMBL" id="CAH0053685.1"/>
    </source>
</evidence>
<accession>A0A9N9ZCK6</accession>
<evidence type="ECO:0000313" key="4">
    <source>
        <dbReference type="Proteomes" id="UP000775872"/>
    </source>
</evidence>
<evidence type="ECO:0000259" key="2">
    <source>
        <dbReference type="PROSITE" id="PS00028"/>
    </source>
</evidence>
<dbReference type="EMBL" id="CABFOC020000045">
    <property type="protein sequence ID" value="CAH0053685.1"/>
    <property type="molecule type" value="Genomic_DNA"/>
</dbReference>
<name>A0A9N9ZCK6_9HYPO</name>
<dbReference type="InterPro" id="IPR013087">
    <property type="entry name" value="Znf_C2H2_type"/>
</dbReference>
<gene>
    <name evidence="3" type="ORF">CSOL1703_00005561</name>
</gene>
<feature type="domain" description="C2H2-type" evidence="2">
    <location>
        <begin position="119"/>
        <end position="139"/>
    </location>
</feature>